<gene>
    <name evidence="1" type="ORF">CQA66_08285</name>
</gene>
<reference evidence="1 2" key="1">
    <citation type="submission" date="2018-04" db="EMBL/GenBank/DDBJ databases">
        <title>Novel Campyloabacter and Helicobacter Species and Strains.</title>
        <authorList>
            <person name="Mannion A.J."/>
            <person name="Shen Z."/>
            <person name="Fox J.G."/>
        </authorList>
    </citation>
    <scope>NUCLEOTIDE SEQUENCE [LARGE SCALE GENOMIC DNA]</scope>
    <source>
        <strain evidence="1 2">MIT 97-5075</strain>
    </source>
</reference>
<sequence>MLVDFTNANKRLKKWRNERHIDMLKQRESLLPNILEEITEYLRATNNHDKINALCDMSIFILNAYEIEKVFIKSFDDFPFNCINFIYMGRLKSIVSLEFLLGFIASEFKVIKYDYLPCLYETIKEIESRIGHWDNNINKWVKETQYEKIYTPNYEDYKI</sequence>
<dbReference type="AlphaFoldDB" id="A0A3D8IZH3"/>
<evidence type="ECO:0000313" key="2">
    <source>
        <dbReference type="Proteomes" id="UP000256424"/>
    </source>
</evidence>
<accession>A0A3D8IZH3</accession>
<proteinExistence type="predicted"/>
<dbReference type="EMBL" id="NXLW01000020">
    <property type="protein sequence ID" value="RDU70396.1"/>
    <property type="molecule type" value="Genomic_DNA"/>
</dbReference>
<evidence type="ECO:0000313" key="1">
    <source>
        <dbReference type="EMBL" id="RDU70396.1"/>
    </source>
</evidence>
<organism evidence="1 2">
    <name type="scientific">Helicobacter aurati</name>
    <dbReference type="NCBI Taxonomy" id="137778"/>
    <lineage>
        <taxon>Bacteria</taxon>
        <taxon>Pseudomonadati</taxon>
        <taxon>Campylobacterota</taxon>
        <taxon>Epsilonproteobacteria</taxon>
        <taxon>Campylobacterales</taxon>
        <taxon>Helicobacteraceae</taxon>
        <taxon>Helicobacter</taxon>
    </lineage>
</organism>
<comment type="caution">
    <text evidence="1">The sequence shown here is derived from an EMBL/GenBank/DDBJ whole genome shotgun (WGS) entry which is preliminary data.</text>
</comment>
<name>A0A3D8IZH3_9HELI</name>
<dbReference type="Proteomes" id="UP000256424">
    <property type="component" value="Unassembled WGS sequence"/>
</dbReference>
<keyword evidence="2" id="KW-1185">Reference proteome</keyword>
<dbReference type="RefSeq" id="WP_115582615.1">
    <property type="nucleotide sequence ID" value="NZ_NXLW01000020.1"/>
</dbReference>
<protein>
    <submittedName>
        <fullName evidence="1">Uncharacterized protein</fullName>
    </submittedName>
</protein>